<dbReference type="OrthoDB" id="2787676at2759"/>
<sequence>MGTHGPTRCRSSRRFHGYFSPGATLLHSWPHFRITLSRFCFRGSMAIFYLLHSIECTMGPPELRPQTAQLRGISAPPFEKRGSRHPANICSSQLPLSACHLALNMQRLLTGVTETVLNGHSWKKFVNPTVTRGSTAWPRESHEQEKYGVRYDYDGEQEIGGTMYHKFQMQANARNKIPSTVRNWRSKAEHGTHDVMANVFVPVDGDLRSERGDEFGPDRLNV</sequence>
<comment type="caution">
    <text evidence="1">The sequence shown here is derived from an EMBL/GenBank/DDBJ whole genome shotgun (WGS) entry which is preliminary data.</text>
</comment>
<proteinExistence type="predicted"/>
<protein>
    <submittedName>
        <fullName evidence="1">Uncharacterized protein</fullName>
    </submittedName>
</protein>
<gene>
    <name evidence="1" type="ORF">BDN71DRAFT_1067110</name>
</gene>
<dbReference type="EMBL" id="MU154582">
    <property type="protein sequence ID" value="KAF9493684.1"/>
    <property type="molecule type" value="Genomic_DNA"/>
</dbReference>
<dbReference type="Proteomes" id="UP000807025">
    <property type="component" value="Unassembled WGS sequence"/>
</dbReference>
<evidence type="ECO:0000313" key="1">
    <source>
        <dbReference type="EMBL" id="KAF9493684.1"/>
    </source>
</evidence>
<evidence type="ECO:0000313" key="2">
    <source>
        <dbReference type="Proteomes" id="UP000807025"/>
    </source>
</evidence>
<keyword evidence="2" id="KW-1185">Reference proteome</keyword>
<name>A0A9P5ZTJ1_PLEER</name>
<reference evidence="1" key="1">
    <citation type="submission" date="2020-11" db="EMBL/GenBank/DDBJ databases">
        <authorList>
            <consortium name="DOE Joint Genome Institute"/>
            <person name="Ahrendt S."/>
            <person name="Riley R."/>
            <person name="Andreopoulos W."/>
            <person name="Labutti K."/>
            <person name="Pangilinan J."/>
            <person name="Ruiz-Duenas F.J."/>
            <person name="Barrasa J.M."/>
            <person name="Sanchez-Garcia M."/>
            <person name="Camarero S."/>
            <person name="Miyauchi S."/>
            <person name="Serrano A."/>
            <person name="Linde D."/>
            <person name="Babiker R."/>
            <person name="Drula E."/>
            <person name="Ayuso-Fernandez I."/>
            <person name="Pacheco R."/>
            <person name="Padilla G."/>
            <person name="Ferreira P."/>
            <person name="Barriuso J."/>
            <person name="Kellner H."/>
            <person name="Castanera R."/>
            <person name="Alfaro M."/>
            <person name="Ramirez L."/>
            <person name="Pisabarro A.G."/>
            <person name="Kuo A."/>
            <person name="Tritt A."/>
            <person name="Lipzen A."/>
            <person name="He G."/>
            <person name="Yan M."/>
            <person name="Ng V."/>
            <person name="Cullen D."/>
            <person name="Martin F."/>
            <person name="Rosso M.-N."/>
            <person name="Henrissat B."/>
            <person name="Hibbett D."/>
            <person name="Martinez A.T."/>
            <person name="Grigoriev I.V."/>
        </authorList>
    </citation>
    <scope>NUCLEOTIDE SEQUENCE</scope>
    <source>
        <strain evidence="1">ATCC 90797</strain>
    </source>
</reference>
<organism evidence="1 2">
    <name type="scientific">Pleurotus eryngii</name>
    <name type="common">Boletus of the steppes</name>
    <dbReference type="NCBI Taxonomy" id="5323"/>
    <lineage>
        <taxon>Eukaryota</taxon>
        <taxon>Fungi</taxon>
        <taxon>Dikarya</taxon>
        <taxon>Basidiomycota</taxon>
        <taxon>Agaricomycotina</taxon>
        <taxon>Agaricomycetes</taxon>
        <taxon>Agaricomycetidae</taxon>
        <taxon>Agaricales</taxon>
        <taxon>Pleurotineae</taxon>
        <taxon>Pleurotaceae</taxon>
        <taxon>Pleurotus</taxon>
    </lineage>
</organism>
<accession>A0A9P5ZTJ1</accession>
<dbReference type="AlphaFoldDB" id="A0A9P5ZTJ1"/>